<dbReference type="Proteomes" id="UP001432322">
    <property type="component" value="Unassembled WGS sequence"/>
</dbReference>
<gene>
    <name evidence="1" type="ORF">PFISCL1PPCAC_1484</name>
</gene>
<accession>A0AAV5UUG2</accession>
<comment type="caution">
    <text evidence="1">The sequence shown here is derived from an EMBL/GenBank/DDBJ whole genome shotgun (WGS) entry which is preliminary data.</text>
</comment>
<name>A0AAV5UUG2_9BILA</name>
<dbReference type="AlphaFoldDB" id="A0AAV5UUG2"/>
<sequence>SEFTLHIVPEGGMGSTGVFTHLGNPSASEQYSSSLHFIFSQVISGIGSIFAAEHVIPCCPLIQAILGGQSELTLHMGPE</sequence>
<dbReference type="EMBL" id="BTSY01000001">
    <property type="protein sequence ID" value="GMT10187.1"/>
    <property type="molecule type" value="Genomic_DNA"/>
</dbReference>
<evidence type="ECO:0000313" key="2">
    <source>
        <dbReference type="Proteomes" id="UP001432322"/>
    </source>
</evidence>
<feature type="non-terminal residue" evidence="1">
    <location>
        <position position="1"/>
    </location>
</feature>
<evidence type="ECO:0000313" key="1">
    <source>
        <dbReference type="EMBL" id="GMT10187.1"/>
    </source>
</evidence>
<keyword evidence="2" id="KW-1185">Reference proteome</keyword>
<feature type="non-terminal residue" evidence="1">
    <location>
        <position position="79"/>
    </location>
</feature>
<reference evidence="1" key="1">
    <citation type="submission" date="2023-10" db="EMBL/GenBank/DDBJ databases">
        <title>Genome assembly of Pristionchus species.</title>
        <authorList>
            <person name="Yoshida K."/>
            <person name="Sommer R.J."/>
        </authorList>
    </citation>
    <scope>NUCLEOTIDE SEQUENCE</scope>
    <source>
        <strain evidence="1">RS5133</strain>
    </source>
</reference>
<organism evidence="1 2">
    <name type="scientific">Pristionchus fissidentatus</name>
    <dbReference type="NCBI Taxonomy" id="1538716"/>
    <lineage>
        <taxon>Eukaryota</taxon>
        <taxon>Metazoa</taxon>
        <taxon>Ecdysozoa</taxon>
        <taxon>Nematoda</taxon>
        <taxon>Chromadorea</taxon>
        <taxon>Rhabditida</taxon>
        <taxon>Rhabditina</taxon>
        <taxon>Diplogasteromorpha</taxon>
        <taxon>Diplogasteroidea</taxon>
        <taxon>Neodiplogasteridae</taxon>
        <taxon>Pristionchus</taxon>
    </lineage>
</organism>
<proteinExistence type="predicted"/>
<protein>
    <submittedName>
        <fullName evidence="1">Uncharacterized protein</fullName>
    </submittedName>
</protein>